<dbReference type="Pfam" id="PF02746">
    <property type="entry name" value="MR_MLE_N"/>
    <property type="match status" value="1"/>
</dbReference>
<evidence type="ECO:0000313" key="2">
    <source>
        <dbReference type="EMBL" id="SVD89354.1"/>
    </source>
</evidence>
<feature type="domain" description="Mandelate racemase/muconate lactonizing enzyme N-terminal" evidence="1">
    <location>
        <begin position="12"/>
        <end position="53"/>
    </location>
</feature>
<dbReference type="AlphaFoldDB" id="A0A382Z1G2"/>
<dbReference type="EMBL" id="UINC01180255">
    <property type="protein sequence ID" value="SVD89354.1"/>
    <property type="molecule type" value="Genomic_DNA"/>
</dbReference>
<sequence length="53" mass="5480">VKITHVDVVPVGAFVYVRIDTAEGLYGIGEASLSGRSAAVVAAFEHLTPLLIG</sequence>
<name>A0A382Z1G2_9ZZZZ</name>
<dbReference type="SUPFAM" id="SSF54826">
    <property type="entry name" value="Enolase N-terminal domain-like"/>
    <property type="match status" value="1"/>
</dbReference>
<gene>
    <name evidence="2" type="ORF">METZ01_LOCUS442208</name>
</gene>
<accession>A0A382Z1G2</accession>
<reference evidence="2" key="1">
    <citation type="submission" date="2018-05" db="EMBL/GenBank/DDBJ databases">
        <authorList>
            <person name="Lanie J.A."/>
            <person name="Ng W.-L."/>
            <person name="Kazmierczak K.M."/>
            <person name="Andrzejewski T.M."/>
            <person name="Davidsen T.M."/>
            <person name="Wayne K.J."/>
            <person name="Tettelin H."/>
            <person name="Glass J.I."/>
            <person name="Rusch D."/>
            <person name="Podicherti R."/>
            <person name="Tsui H.-C.T."/>
            <person name="Winkler M.E."/>
        </authorList>
    </citation>
    <scope>NUCLEOTIDE SEQUENCE</scope>
</reference>
<feature type="non-terminal residue" evidence="2">
    <location>
        <position position="1"/>
    </location>
</feature>
<organism evidence="2">
    <name type="scientific">marine metagenome</name>
    <dbReference type="NCBI Taxonomy" id="408172"/>
    <lineage>
        <taxon>unclassified sequences</taxon>
        <taxon>metagenomes</taxon>
        <taxon>ecological metagenomes</taxon>
    </lineage>
</organism>
<dbReference type="InterPro" id="IPR013341">
    <property type="entry name" value="Mandelate_racemase_N_dom"/>
</dbReference>
<proteinExistence type="predicted"/>
<feature type="non-terminal residue" evidence="2">
    <location>
        <position position="53"/>
    </location>
</feature>
<dbReference type="InterPro" id="IPR029017">
    <property type="entry name" value="Enolase-like_N"/>
</dbReference>
<protein>
    <recommendedName>
        <fullName evidence="1">Mandelate racemase/muconate lactonizing enzyme N-terminal domain-containing protein</fullName>
    </recommendedName>
</protein>
<dbReference type="Gene3D" id="3.30.390.10">
    <property type="entry name" value="Enolase-like, N-terminal domain"/>
    <property type="match status" value="1"/>
</dbReference>
<evidence type="ECO:0000259" key="1">
    <source>
        <dbReference type="Pfam" id="PF02746"/>
    </source>
</evidence>